<evidence type="ECO:0000313" key="8">
    <source>
        <dbReference type="Proteomes" id="UP000799444"/>
    </source>
</evidence>
<feature type="compositionally biased region" description="Low complexity" evidence="5">
    <location>
        <begin position="69"/>
        <end position="98"/>
    </location>
</feature>
<evidence type="ECO:0000256" key="4">
    <source>
        <dbReference type="ARBA" id="ARBA00023239"/>
    </source>
</evidence>
<dbReference type="Gene3D" id="3.90.1590.10">
    <property type="entry name" value="glutathione-dependent formaldehyde- activating enzyme (gfa)"/>
    <property type="match status" value="1"/>
</dbReference>
<comment type="similarity">
    <text evidence="1">Belongs to the Gfa family.</text>
</comment>
<evidence type="ECO:0000256" key="2">
    <source>
        <dbReference type="ARBA" id="ARBA00022723"/>
    </source>
</evidence>
<accession>A0A9P4V9L0</accession>
<protein>
    <recommendedName>
        <fullName evidence="6">CENP-V/GFA domain-containing protein</fullName>
    </recommendedName>
</protein>
<keyword evidence="2" id="KW-0479">Metal-binding</keyword>
<dbReference type="GO" id="GO:0046872">
    <property type="term" value="F:metal ion binding"/>
    <property type="evidence" value="ECO:0007669"/>
    <property type="project" value="UniProtKB-KW"/>
</dbReference>
<dbReference type="OrthoDB" id="406544at2759"/>
<dbReference type="AlphaFoldDB" id="A0A9P4V9L0"/>
<evidence type="ECO:0000256" key="1">
    <source>
        <dbReference type="ARBA" id="ARBA00005495"/>
    </source>
</evidence>
<keyword evidence="8" id="KW-1185">Reference proteome</keyword>
<sequence>MSTSTTPFTPLTGSCPCRTITYTLTRPPLITNCCHCHSCQVETGTAFALNMIIESRYINLTSPSPPSSSPARNSPSSPARPSSPTPILTSTPTSSTSPHLLARCPTCSHVLWSHYLSAHYGTAIAFVRAGTLDVESKGRVRPDAHIFVESKVWWVDLRGERERGVWVGEGRYRREEVWGGEALGRLGVVEREMGEGKEVVVVEGRGKEGDGEGGKTDEYSDVVDLDKPRVVW</sequence>
<dbReference type="PANTHER" id="PTHR33337">
    <property type="entry name" value="GFA DOMAIN-CONTAINING PROTEIN"/>
    <property type="match status" value="1"/>
</dbReference>
<dbReference type="EMBL" id="ML996097">
    <property type="protein sequence ID" value="KAF2741568.1"/>
    <property type="molecule type" value="Genomic_DNA"/>
</dbReference>
<gene>
    <name evidence="7" type="ORF">EJ04DRAFT_583176</name>
</gene>
<dbReference type="GO" id="GO:0016846">
    <property type="term" value="F:carbon-sulfur lyase activity"/>
    <property type="evidence" value="ECO:0007669"/>
    <property type="project" value="InterPro"/>
</dbReference>
<dbReference type="PANTHER" id="PTHR33337:SF33">
    <property type="entry name" value="CENP-V_GFA DOMAIN-CONTAINING PROTEIN"/>
    <property type="match status" value="1"/>
</dbReference>
<keyword evidence="4" id="KW-0456">Lyase</keyword>
<keyword evidence="3" id="KW-0862">Zinc</keyword>
<dbReference type="SUPFAM" id="SSF51316">
    <property type="entry name" value="Mss4-like"/>
    <property type="match status" value="1"/>
</dbReference>
<evidence type="ECO:0000313" key="7">
    <source>
        <dbReference type="EMBL" id="KAF2741568.1"/>
    </source>
</evidence>
<dbReference type="InterPro" id="IPR006913">
    <property type="entry name" value="CENP-V/GFA"/>
</dbReference>
<dbReference type="InterPro" id="IPR011057">
    <property type="entry name" value="Mss4-like_sf"/>
</dbReference>
<dbReference type="Proteomes" id="UP000799444">
    <property type="component" value="Unassembled WGS sequence"/>
</dbReference>
<organism evidence="7 8">
    <name type="scientific">Polyplosphaeria fusca</name>
    <dbReference type="NCBI Taxonomy" id="682080"/>
    <lineage>
        <taxon>Eukaryota</taxon>
        <taxon>Fungi</taxon>
        <taxon>Dikarya</taxon>
        <taxon>Ascomycota</taxon>
        <taxon>Pezizomycotina</taxon>
        <taxon>Dothideomycetes</taxon>
        <taxon>Pleosporomycetidae</taxon>
        <taxon>Pleosporales</taxon>
        <taxon>Tetraplosphaeriaceae</taxon>
        <taxon>Polyplosphaeria</taxon>
    </lineage>
</organism>
<comment type="caution">
    <text evidence="7">The sequence shown here is derived from an EMBL/GenBank/DDBJ whole genome shotgun (WGS) entry which is preliminary data.</text>
</comment>
<feature type="region of interest" description="Disordered" evidence="5">
    <location>
        <begin position="61"/>
        <end position="98"/>
    </location>
</feature>
<evidence type="ECO:0000256" key="5">
    <source>
        <dbReference type="SAM" id="MobiDB-lite"/>
    </source>
</evidence>
<name>A0A9P4V9L0_9PLEO</name>
<evidence type="ECO:0000259" key="6">
    <source>
        <dbReference type="Pfam" id="PF04828"/>
    </source>
</evidence>
<feature type="domain" description="CENP-V/GFA" evidence="6">
    <location>
        <begin position="11"/>
        <end position="63"/>
    </location>
</feature>
<evidence type="ECO:0000256" key="3">
    <source>
        <dbReference type="ARBA" id="ARBA00022833"/>
    </source>
</evidence>
<dbReference type="Pfam" id="PF04828">
    <property type="entry name" value="GFA"/>
    <property type="match status" value="1"/>
</dbReference>
<reference evidence="7" key="1">
    <citation type="journal article" date="2020" name="Stud. Mycol.">
        <title>101 Dothideomycetes genomes: a test case for predicting lifestyles and emergence of pathogens.</title>
        <authorList>
            <person name="Haridas S."/>
            <person name="Albert R."/>
            <person name="Binder M."/>
            <person name="Bloem J."/>
            <person name="Labutti K."/>
            <person name="Salamov A."/>
            <person name="Andreopoulos B."/>
            <person name="Baker S."/>
            <person name="Barry K."/>
            <person name="Bills G."/>
            <person name="Bluhm B."/>
            <person name="Cannon C."/>
            <person name="Castanera R."/>
            <person name="Culley D."/>
            <person name="Daum C."/>
            <person name="Ezra D."/>
            <person name="Gonzalez J."/>
            <person name="Henrissat B."/>
            <person name="Kuo A."/>
            <person name="Liang C."/>
            <person name="Lipzen A."/>
            <person name="Lutzoni F."/>
            <person name="Magnuson J."/>
            <person name="Mondo S."/>
            <person name="Nolan M."/>
            <person name="Ohm R."/>
            <person name="Pangilinan J."/>
            <person name="Park H.-J."/>
            <person name="Ramirez L."/>
            <person name="Alfaro M."/>
            <person name="Sun H."/>
            <person name="Tritt A."/>
            <person name="Yoshinaga Y."/>
            <person name="Zwiers L.-H."/>
            <person name="Turgeon B."/>
            <person name="Goodwin S."/>
            <person name="Spatafora J."/>
            <person name="Crous P."/>
            <person name="Grigoriev I."/>
        </authorList>
    </citation>
    <scope>NUCLEOTIDE SEQUENCE</scope>
    <source>
        <strain evidence="7">CBS 125425</strain>
    </source>
</reference>
<proteinExistence type="inferred from homology"/>